<evidence type="ECO:0000313" key="5">
    <source>
        <dbReference type="EMBL" id="WZN58823.1"/>
    </source>
</evidence>
<dbReference type="InterPro" id="IPR035979">
    <property type="entry name" value="RBD_domain_sf"/>
</dbReference>
<dbReference type="SMART" id="SM00360">
    <property type="entry name" value="RRM"/>
    <property type="match status" value="1"/>
</dbReference>
<feature type="region of interest" description="Disordered" evidence="3">
    <location>
        <begin position="149"/>
        <end position="186"/>
    </location>
</feature>
<dbReference type="InterPro" id="IPR000504">
    <property type="entry name" value="RRM_dom"/>
</dbReference>
<evidence type="ECO:0000313" key="6">
    <source>
        <dbReference type="Proteomes" id="UP001472866"/>
    </source>
</evidence>
<dbReference type="Pfam" id="PF00076">
    <property type="entry name" value="RRM_1"/>
    <property type="match status" value="1"/>
</dbReference>
<reference evidence="5 6" key="1">
    <citation type="submission" date="2024-03" db="EMBL/GenBank/DDBJ databases">
        <title>Complete genome sequence of the green alga Chloropicon roscoffensis RCC1871.</title>
        <authorList>
            <person name="Lemieux C."/>
            <person name="Pombert J.-F."/>
            <person name="Otis C."/>
            <person name="Turmel M."/>
        </authorList>
    </citation>
    <scope>NUCLEOTIDE SEQUENCE [LARGE SCALE GENOMIC DNA]</scope>
    <source>
        <strain evidence="5 6">RCC1871</strain>
    </source>
</reference>
<evidence type="ECO:0000256" key="3">
    <source>
        <dbReference type="SAM" id="MobiDB-lite"/>
    </source>
</evidence>
<dbReference type="Gene3D" id="2.60.40.10">
    <property type="entry name" value="Immunoglobulins"/>
    <property type="match status" value="1"/>
</dbReference>
<feature type="domain" description="RRM" evidence="4">
    <location>
        <begin position="189"/>
        <end position="261"/>
    </location>
</feature>
<feature type="compositionally biased region" description="Pro residues" evidence="3">
    <location>
        <begin position="152"/>
        <end position="178"/>
    </location>
</feature>
<dbReference type="InterPro" id="IPR001298">
    <property type="entry name" value="Filamin/ABP280_rpt"/>
</dbReference>
<dbReference type="PROSITE" id="PS50102">
    <property type="entry name" value="RRM"/>
    <property type="match status" value="1"/>
</dbReference>
<keyword evidence="6" id="KW-1185">Reference proteome</keyword>
<dbReference type="Gene3D" id="3.30.70.330">
    <property type="match status" value="1"/>
</dbReference>
<dbReference type="Pfam" id="PF00630">
    <property type="entry name" value="Filamin"/>
    <property type="match status" value="1"/>
</dbReference>
<dbReference type="CDD" id="cd00590">
    <property type="entry name" value="RRM_SF"/>
    <property type="match status" value="1"/>
</dbReference>
<proteinExistence type="predicted"/>
<sequence>MSQIVEFGDGGRRRPTGPVLAPICAKAGPLSPIHSKILPPGFGRTTAGIAFTVTLQAFDAYDTKIYEGGARVKARARRVFQEDEPEAGAGGPEPLVEGNVADNGDGTYAITLSLPRGGDYQVAVEMNSAHVEGSPFSVVAFSLSGGNVPRAAGPPRPQVAPPPPAASAPPPPEDPPLPTADFDPSDLSTVVNVGNISAKLPLAELRKIFAQCGEVLDCRNVGSDQFALVRFSTRDEAQRAAAMLNGMEAGDRALRVTLAEAAQGGAGGTAQGVVGGDAIGDAIREAKRRRLQAATELAPLEIAKARAAAITQRLRGAA</sequence>
<organism evidence="5 6">
    <name type="scientific">Chloropicon roscoffensis</name>
    <dbReference type="NCBI Taxonomy" id="1461544"/>
    <lineage>
        <taxon>Eukaryota</taxon>
        <taxon>Viridiplantae</taxon>
        <taxon>Chlorophyta</taxon>
        <taxon>Chloropicophyceae</taxon>
        <taxon>Chloropicales</taxon>
        <taxon>Chloropicaceae</taxon>
        <taxon>Chloropicon</taxon>
    </lineage>
</organism>
<dbReference type="InterPro" id="IPR017868">
    <property type="entry name" value="Filamin/ABP280_repeat-like"/>
</dbReference>
<dbReference type="GO" id="GO:0003723">
    <property type="term" value="F:RNA binding"/>
    <property type="evidence" value="ECO:0007669"/>
    <property type="project" value="UniProtKB-UniRule"/>
</dbReference>
<dbReference type="InterPro" id="IPR014756">
    <property type="entry name" value="Ig_E-set"/>
</dbReference>
<dbReference type="PROSITE" id="PS50194">
    <property type="entry name" value="FILAMIN_REPEAT"/>
    <property type="match status" value="1"/>
</dbReference>
<accession>A0AAX4NY44</accession>
<gene>
    <name evidence="5" type="ORF">HKI87_01g03470</name>
</gene>
<keyword evidence="2" id="KW-0694">RNA-binding</keyword>
<name>A0AAX4NY44_9CHLO</name>
<dbReference type="SMART" id="SM00557">
    <property type="entry name" value="IG_FLMN"/>
    <property type="match status" value="1"/>
</dbReference>
<evidence type="ECO:0000256" key="1">
    <source>
        <dbReference type="PROSITE-ProRule" id="PRU00087"/>
    </source>
</evidence>
<feature type="repeat" description="Filamin" evidence="1">
    <location>
        <begin position="91"/>
        <end position="140"/>
    </location>
</feature>
<dbReference type="Proteomes" id="UP001472866">
    <property type="component" value="Chromosome 01"/>
</dbReference>
<dbReference type="SUPFAM" id="SSF81296">
    <property type="entry name" value="E set domains"/>
    <property type="match status" value="1"/>
</dbReference>
<feature type="region of interest" description="Disordered" evidence="3">
    <location>
        <begin position="82"/>
        <end position="102"/>
    </location>
</feature>
<dbReference type="InterPro" id="IPR013783">
    <property type="entry name" value="Ig-like_fold"/>
</dbReference>
<dbReference type="SUPFAM" id="SSF54928">
    <property type="entry name" value="RNA-binding domain, RBD"/>
    <property type="match status" value="1"/>
</dbReference>
<dbReference type="PANTHER" id="PTHR32343:SF22">
    <property type="entry name" value="LD29830P"/>
    <property type="match status" value="1"/>
</dbReference>
<dbReference type="PANTHER" id="PTHR32343">
    <property type="entry name" value="SERINE/ARGININE-RICH SPLICING FACTOR"/>
    <property type="match status" value="1"/>
</dbReference>
<evidence type="ECO:0000259" key="4">
    <source>
        <dbReference type="PROSITE" id="PS50102"/>
    </source>
</evidence>
<dbReference type="AlphaFoldDB" id="A0AAX4NY44"/>
<protein>
    <submittedName>
        <fullName evidence="5">RRM domain-containing protein</fullName>
    </submittedName>
</protein>
<dbReference type="EMBL" id="CP151501">
    <property type="protein sequence ID" value="WZN58823.1"/>
    <property type="molecule type" value="Genomic_DNA"/>
</dbReference>
<dbReference type="InterPro" id="IPR012677">
    <property type="entry name" value="Nucleotide-bd_a/b_plait_sf"/>
</dbReference>
<evidence type="ECO:0000256" key="2">
    <source>
        <dbReference type="PROSITE-ProRule" id="PRU00176"/>
    </source>
</evidence>